<reference evidence="2" key="1">
    <citation type="submission" date="2024-05" db="EMBL/GenBank/DDBJ databases">
        <authorList>
            <person name="Yu L."/>
        </authorList>
    </citation>
    <scope>NUCLEOTIDE SEQUENCE</scope>
    <source>
        <strain evidence="2">G08B096</strain>
    </source>
</reference>
<dbReference type="PROSITE" id="PS51819">
    <property type="entry name" value="VOC"/>
    <property type="match status" value="1"/>
</dbReference>
<dbReference type="EMBL" id="CP158374">
    <property type="protein sequence ID" value="XBX80868.1"/>
    <property type="molecule type" value="Genomic_DNA"/>
</dbReference>
<dbReference type="RefSeq" id="WP_350346894.1">
    <property type="nucleotide sequence ID" value="NZ_CP158374.1"/>
</dbReference>
<dbReference type="InterPro" id="IPR029068">
    <property type="entry name" value="Glyas_Bleomycin-R_OHBP_Dase"/>
</dbReference>
<dbReference type="SUPFAM" id="SSF54593">
    <property type="entry name" value="Glyoxalase/Bleomycin resistance protein/Dihydroxybiphenyl dioxygenase"/>
    <property type="match status" value="1"/>
</dbReference>
<dbReference type="Gene3D" id="3.10.180.10">
    <property type="entry name" value="2,3-Dihydroxybiphenyl 1,2-Dioxygenase, domain 1"/>
    <property type="match status" value="1"/>
</dbReference>
<gene>
    <name evidence="2" type="ORF">ABIQ69_09565</name>
</gene>
<name>A0AAU7W345_9MICO</name>
<dbReference type="InterPro" id="IPR004360">
    <property type="entry name" value="Glyas_Fos-R_dOase_dom"/>
</dbReference>
<evidence type="ECO:0000313" key="2">
    <source>
        <dbReference type="EMBL" id="XBX80868.1"/>
    </source>
</evidence>
<sequence length="162" mass="17564">MTDASRSPILQLRVVVEVEDFDAAVRFYRDALGLPETLAYAGGGDDRVAILEAGRATLELASPGHRREIDRLEAGGRESPRIRFAFEVTDAEGATRRLEAAGATVVAEPVETPWRSLNSRLEAPGDLTVTLFEELADSHERAALDGFATDDERARREAGEAG</sequence>
<organism evidence="2">
    <name type="scientific">Agromyces sp. G08B096</name>
    <dbReference type="NCBI Taxonomy" id="3156399"/>
    <lineage>
        <taxon>Bacteria</taxon>
        <taxon>Bacillati</taxon>
        <taxon>Actinomycetota</taxon>
        <taxon>Actinomycetes</taxon>
        <taxon>Micrococcales</taxon>
        <taxon>Microbacteriaceae</taxon>
        <taxon>Agromyces</taxon>
    </lineage>
</organism>
<dbReference type="InterPro" id="IPR037523">
    <property type="entry name" value="VOC_core"/>
</dbReference>
<proteinExistence type="predicted"/>
<dbReference type="Pfam" id="PF00903">
    <property type="entry name" value="Glyoxalase"/>
    <property type="match status" value="1"/>
</dbReference>
<feature type="domain" description="VOC" evidence="1">
    <location>
        <begin position="8"/>
        <end position="134"/>
    </location>
</feature>
<evidence type="ECO:0000259" key="1">
    <source>
        <dbReference type="PROSITE" id="PS51819"/>
    </source>
</evidence>
<dbReference type="AlphaFoldDB" id="A0AAU7W345"/>
<accession>A0AAU7W345</accession>
<protein>
    <submittedName>
        <fullName evidence="2">VOC family protein</fullName>
    </submittedName>
</protein>